<dbReference type="InterPro" id="IPR018389">
    <property type="entry name" value="DctP_fam"/>
</dbReference>
<proteinExistence type="predicted"/>
<protein>
    <submittedName>
        <fullName evidence="3">Uncharacterized protein</fullName>
    </submittedName>
</protein>
<gene>
    <name evidence="3" type="ORF">H8R25_13410</name>
</gene>
<evidence type="ECO:0000313" key="3">
    <source>
        <dbReference type="EMBL" id="MBC5845430.1"/>
    </source>
</evidence>
<keyword evidence="2" id="KW-1133">Transmembrane helix</keyword>
<dbReference type="Proteomes" id="UP000641454">
    <property type="component" value="Unassembled WGS sequence"/>
</dbReference>
<keyword evidence="2" id="KW-0472">Membrane</keyword>
<keyword evidence="4" id="KW-1185">Reference proteome</keyword>
<comment type="caution">
    <text evidence="3">The sequence shown here is derived from an EMBL/GenBank/DDBJ whole genome shotgun (WGS) entry which is preliminary data.</text>
</comment>
<dbReference type="Gene3D" id="3.40.190.10">
    <property type="entry name" value="Periplasmic binding protein-like II"/>
    <property type="match status" value="1"/>
</dbReference>
<dbReference type="EMBL" id="JACRUL010000038">
    <property type="protein sequence ID" value="MBC5845430.1"/>
    <property type="molecule type" value="Genomic_DNA"/>
</dbReference>
<dbReference type="PANTHER" id="PTHR33376:SF5">
    <property type="entry name" value="EXTRACYTOPLASMIC SOLUTE RECEPTOR PROTEIN"/>
    <property type="match status" value="1"/>
</dbReference>
<feature type="transmembrane region" description="Helical" evidence="2">
    <location>
        <begin position="128"/>
        <end position="151"/>
    </location>
</feature>
<dbReference type="PANTHER" id="PTHR33376">
    <property type="match status" value="1"/>
</dbReference>
<name>A0A923N262_9FLAO</name>
<sequence>MAEKKSFEKKIIPIKEEELLFLRESIIKVYGSKVDSPGDKSSYESLNKDITEKLNIGAIEQRHSPGLLHKLLHDEGHNRDFIDTCYRYITDNKYDREGFLKENGFHTQQFDKVEHKQNTEKRVWKKRFVFLASFFAISIVFVSFWYGWFLYNESNKPVIWNMSTAWNSDSYTQNVFLEEFVNEVKEETKGKLIIRILPDYQLPTSNGHNQSKEEVFDALKDGSIEIIHSGPAINFRKYPAEVMFSAIPFGKNYEQMTAWLAKPTVKKALKFLFIKDGILTFEGGHSGVQYGGWYKELPVDPDFFRGKTIRFANFAGYLLGQPSIGAKLKPMLRYQFQSMIDHINFDVVEWENPEEDLKLGMNLKGFRFYDASNWNEPNAMFSFCINNDAIVQLPKDIQDKLLRIIDKYGRKKIFSEDSVKRQLAENIIESTVVPNSQSKIKIFNMKYDCPKTYEFLKNENQKLLASFVVKHPEIKWLYDDYNMTK</sequence>
<keyword evidence="1" id="KW-0732">Signal</keyword>
<dbReference type="Pfam" id="PF03480">
    <property type="entry name" value="DctP"/>
    <property type="match status" value="1"/>
</dbReference>
<evidence type="ECO:0000256" key="1">
    <source>
        <dbReference type="ARBA" id="ARBA00022729"/>
    </source>
</evidence>
<evidence type="ECO:0000313" key="4">
    <source>
        <dbReference type="Proteomes" id="UP000641454"/>
    </source>
</evidence>
<keyword evidence="2" id="KW-0812">Transmembrane</keyword>
<dbReference type="GO" id="GO:0055085">
    <property type="term" value="P:transmembrane transport"/>
    <property type="evidence" value="ECO:0007669"/>
    <property type="project" value="InterPro"/>
</dbReference>
<accession>A0A923N262</accession>
<dbReference type="InterPro" id="IPR038404">
    <property type="entry name" value="TRAP_DctP_sf"/>
</dbReference>
<dbReference type="AlphaFoldDB" id="A0A923N262"/>
<organism evidence="3 4">
    <name type="scientific">Flavobacterium muglaense</name>
    <dbReference type="NCBI Taxonomy" id="2764716"/>
    <lineage>
        <taxon>Bacteria</taxon>
        <taxon>Pseudomonadati</taxon>
        <taxon>Bacteroidota</taxon>
        <taxon>Flavobacteriia</taxon>
        <taxon>Flavobacteriales</taxon>
        <taxon>Flavobacteriaceae</taxon>
        <taxon>Flavobacterium</taxon>
    </lineage>
</organism>
<reference evidence="3 4" key="1">
    <citation type="submission" date="2020-08" db="EMBL/GenBank/DDBJ databases">
        <title>Description of novel Flavobacterium F-392 isolate.</title>
        <authorList>
            <person name="Saticioglu I.B."/>
            <person name="Duman M."/>
            <person name="Altun S."/>
        </authorList>
    </citation>
    <scope>NUCLEOTIDE SEQUENCE [LARGE SCALE GENOMIC DNA]</scope>
    <source>
        <strain evidence="3 4">F-392</strain>
    </source>
</reference>
<evidence type="ECO:0000256" key="2">
    <source>
        <dbReference type="SAM" id="Phobius"/>
    </source>
</evidence>
<dbReference type="RefSeq" id="WP_187019963.1">
    <property type="nucleotide sequence ID" value="NZ_JACRUK010000039.1"/>
</dbReference>
<dbReference type="Gene3D" id="3.40.190.170">
    <property type="entry name" value="Bacterial extracellular solute-binding protein, family 7"/>
    <property type="match status" value="1"/>
</dbReference>